<name>A0A622I3H2_SALTM</name>
<dbReference type="SUPFAM" id="SSF101082">
    <property type="entry name" value="Typo IV secretion system protein TraC"/>
    <property type="match status" value="1"/>
</dbReference>
<keyword evidence="2" id="KW-0732">Signal</keyword>
<evidence type="ECO:0000256" key="2">
    <source>
        <dbReference type="SAM" id="SignalP"/>
    </source>
</evidence>
<feature type="signal peptide" evidence="2">
    <location>
        <begin position="1"/>
        <end position="21"/>
    </location>
</feature>
<comment type="caution">
    <text evidence="3">The sequence shown here is derived from an EMBL/GenBank/DDBJ whole genome shotgun (WGS) entry which is preliminary data.</text>
</comment>
<dbReference type="AlphaFoldDB" id="A0A622I3H2"/>
<sequence>MLKELFSVILIGCMCSNVAHAYIPVVDPTSIAKTVEEGLARAKEAADNLQQLKTQYEQSIKYAEDQKKRLEGFTDFSRGFDTASSYMRGSLKDIDSDSQIGLDSLRKKYSLTSSDANTQRRYDAVLKQINFYEQFNKSMYKRAERVQSLQSLFANATTPQQKADIANQLSIEKMTIELQLKQYELASNQMSVDENARQEQARNEWLSSHSYKR</sequence>
<evidence type="ECO:0000313" key="3">
    <source>
        <dbReference type="EMBL" id="ECY9386493.1"/>
    </source>
</evidence>
<dbReference type="EMBL" id="AALGGH010000030">
    <property type="protein sequence ID" value="ECY9386493.1"/>
    <property type="molecule type" value="Genomic_DNA"/>
</dbReference>
<feature type="chain" id="PRO_5026005838" evidence="2">
    <location>
        <begin position="22"/>
        <end position="213"/>
    </location>
</feature>
<gene>
    <name evidence="3" type="ORF">AVL16_23000</name>
</gene>
<dbReference type="InterPro" id="IPR014158">
    <property type="entry name" value="T4SS_VirB5"/>
</dbReference>
<feature type="coiled-coil region" evidence="1">
    <location>
        <begin position="32"/>
        <end position="66"/>
    </location>
</feature>
<accession>A0A622I3H2</accession>
<dbReference type="Gene3D" id="1.20.58.430">
    <property type="entry name" value="Type IV secretion system, VirB5-domain"/>
    <property type="match status" value="1"/>
</dbReference>
<proteinExistence type="predicted"/>
<keyword evidence="1" id="KW-0175">Coiled coil</keyword>
<protein>
    <submittedName>
        <fullName evidence="3">Conjugal transfer protein TrbJ</fullName>
    </submittedName>
</protein>
<organism evidence="3">
    <name type="scientific">Salmonella typhimurium</name>
    <dbReference type="NCBI Taxonomy" id="90371"/>
    <lineage>
        <taxon>Bacteria</taxon>
        <taxon>Pseudomonadati</taxon>
        <taxon>Pseudomonadota</taxon>
        <taxon>Gammaproteobacteria</taxon>
        <taxon>Enterobacterales</taxon>
        <taxon>Enterobacteriaceae</taxon>
        <taxon>Salmonella</taxon>
    </lineage>
</organism>
<reference evidence="3" key="1">
    <citation type="submission" date="2018-07" db="EMBL/GenBank/DDBJ databases">
        <authorList>
            <consortium name="NARMS: The National Antimicrobial Resistance Monitoring System"/>
        </authorList>
    </citation>
    <scope>NUCLEOTIDE SEQUENCE</scope>
    <source>
        <strain evidence="3">FSIS1504253</strain>
    </source>
</reference>
<dbReference type="InterPro" id="IPR023220">
    <property type="entry name" value="T4SS_VirB5-domain"/>
</dbReference>
<evidence type="ECO:0000256" key="1">
    <source>
        <dbReference type="SAM" id="Coils"/>
    </source>
</evidence>
<dbReference type="Pfam" id="PF07996">
    <property type="entry name" value="T4SS"/>
    <property type="match status" value="1"/>
</dbReference>